<dbReference type="Pfam" id="PF00892">
    <property type="entry name" value="EamA"/>
    <property type="match status" value="2"/>
</dbReference>
<evidence type="ECO:0000313" key="10">
    <source>
        <dbReference type="Proteomes" id="UP000642070"/>
    </source>
</evidence>
<sequence length="322" mass="32906">MRNVRWVPSFLVLSLIWGSSFLFIKVAVTAGVEPVWLAFWRCAFGAAALAVCCLVLRAPLSRDRVAWGHAFVVAALLNAVPFTLFAYGQTQVTTVLAGVFNATTPLTTFVFALVLVPAERPTARRLAGLVAGFAGVLVVLGVWDGLAGAPLLGSLACLGGTLCYGAGFAYTRRFLSGRAESAATLSLMQIGTATLQLALVAPLVDGAPGWPGPQAAFGLVALGAVGTGVAYIMNLRIIQAAGPTVAASVTYLVPLWSTLFGAVLLGEPVGPATLVGAALVIGGAMLTAARGGRRGAATERIVPGRPGGRAGRPALDDATSAH</sequence>
<dbReference type="InterPro" id="IPR000620">
    <property type="entry name" value="EamA_dom"/>
</dbReference>
<evidence type="ECO:0000259" key="8">
    <source>
        <dbReference type="Pfam" id="PF00892"/>
    </source>
</evidence>
<feature type="transmembrane region" description="Helical" evidence="7">
    <location>
        <begin position="12"/>
        <end position="32"/>
    </location>
</feature>
<gene>
    <name evidence="9" type="ORF">GCM10007977_110320</name>
</gene>
<dbReference type="InterPro" id="IPR050638">
    <property type="entry name" value="AA-Vitamin_Transporters"/>
</dbReference>
<feature type="domain" description="EamA" evidence="8">
    <location>
        <begin position="6"/>
        <end position="140"/>
    </location>
</feature>
<evidence type="ECO:0000256" key="5">
    <source>
        <dbReference type="ARBA" id="ARBA00023136"/>
    </source>
</evidence>
<dbReference type="InterPro" id="IPR037185">
    <property type="entry name" value="EmrE-like"/>
</dbReference>
<evidence type="ECO:0000256" key="2">
    <source>
        <dbReference type="ARBA" id="ARBA00007362"/>
    </source>
</evidence>
<feature type="transmembrane region" description="Helical" evidence="7">
    <location>
        <begin position="38"/>
        <end position="58"/>
    </location>
</feature>
<feature type="transmembrane region" description="Helical" evidence="7">
    <location>
        <begin position="65"/>
        <end position="88"/>
    </location>
</feature>
<dbReference type="EMBL" id="BMPI01000140">
    <property type="protein sequence ID" value="GGM90210.1"/>
    <property type="molecule type" value="Genomic_DNA"/>
</dbReference>
<feature type="transmembrane region" description="Helical" evidence="7">
    <location>
        <begin position="94"/>
        <end position="114"/>
    </location>
</feature>
<feature type="domain" description="EamA" evidence="8">
    <location>
        <begin position="152"/>
        <end position="287"/>
    </location>
</feature>
<organism evidence="9 10">
    <name type="scientific">Dactylosporangium sucinum</name>
    <dbReference type="NCBI Taxonomy" id="1424081"/>
    <lineage>
        <taxon>Bacteria</taxon>
        <taxon>Bacillati</taxon>
        <taxon>Actinomycetota</taxon>
        <taxon>Actinomycetes</taxon>
        <taxon>Micromonosporales</taxon>
        <taxon>Micromonosporaceae</taxon>
        <taxon>Dactylosporangium</taxon>
    </lineage>
</organism>
<evidence type="ECO:0000256" key="4">
    <source>
        <dbReference type="ARBA" id="ARBA00022989"/>
    </source>
</evidence>
<evidence type="ECO:0000256" key="7">
    <source>
        <dbReference type="SAM" id="Phobius"/>
    </source>
</evidence>
<dbReference type="PANTHER" id="PTHR32322:SF9">
    <property type="entry name" value="AMINO-ACID METABOLITE EFFLUX PUMP-RELATED"/>
    <property type="match status" value="1"/>
</dbReference>
<dbReference type="SUPFAM" id="SSF103481">
    <property type="entry name" value="Multidrug resistance efflux transporter EmrE"/>
    <property type="match status" value="2"/>
</dbReference>
<evidence type="ECO:0000256" key="3">
    <source>
        <dbReference type="ARBA" id="ARBA00022692"/>
    </source>
</evidence>
<keyword evidence="10" id="KW-1185">Reference proteome</keyword>
<comment type="similarity">
    <text evidence="2">Belongs to the EamA transporter family.</text>
</comment>
<comment type="caution">
    <text evidence="9">The sequence shown here is derived from an EMBL/GenBank/DDBJ whole genome shotgun (WGS) entry which is preliminary data.</text>
</comment>
<dbReference type="Proteomes" id="UP000642070">
    <property type="component" value="Unassembled WGS sequence"/>
</dbReference>
<reference evidence="9" key="2">
    <citation type="submission" date="2020-09" db="EMBL/GenBank/DDBJ databases">
        <authorList>
            <person name="Sun Q."/>
            <person name="Ohkuma M."/>
        </authorList>
    </citation>
    <scope>NUCLEOTIDE SEQUENCE</scope>
    <source>
        <strain evidence="9">JCM 19831</strain>
    </source>
</reference>
<feature type="transmembrane region" description="Helical" evidence="7">
    <location>
        <begin position="245"/>
        <end position="265"/>
    </location>
</feature>
<keyword evidence="3 7" id="KW-0812">Transmembrane</keyword>
<evidence type="ECO:0000256" key="6">
    <source>
        <dbReference type="SAM" id="MobiDB-lite"/>
    </source>
</evidence>
<accession>A0A917X7H2</accession>
<protein>
    <submittedName>
        <fullName evidence="9">Transporter</fullName>
    </submittedName>
</protein>
<keyword evidence="4 7" id="KW-1133">Transmembrane helix</keyword>
<feature type="transmembrane region" description="Helical" evidence="7">
    <location>
        <begin position="271"/>
        <end position="289"/>
    </location>
</feature>
<comment type="subcellular location">
    <subcellularLocation>
        <location evidence="1">Membrane</location>
        <topology evidence="1">Multi-pass membrane protein</topology>
    </subcellularLocation>
</comment>
<evidence type="ECO:0000256" key="1">
    <source>
        <dbReference type="ARBA" id="ARBA00004141"/>
    </source>
</evidence>
<feature type="transmembrane region" description="Helical" evidence="7">
    <location>
        <begin position="215"/>
        <end position="233"/>
    </location>
</feature>
<feature type="transmembrane region" description="Helical" evidence="7">
    <location>
        <begin position="126"/>
        <end position="143"/>
    </location>
</feature>
<dbReference type="RefSeq" id="WP_190258166.1">
    <property type="nucleotide sequence ID" value="NZ_BMPI01000140.1"/>
</dbReference>
<feature type="region of interest" description="Disordered" evidence="6">
    <location>
        <begin position="296"/>
        <end position="322"/>
    </location>
</feature>
<name>A0A917X7H2_9ACTN</name>
<feature type="transmembrane region" description="Helical" evidence="7">
    <location>
        <begin position="182"/>
        <end position="203"/>
    </location>
</feature>
<proteinExistence type="inferred from homology"/>
<dbReference type="PANTHER" id="PTHR32322">
    <property type="entry name" value="INNER MEMBRANE TRANSPORTER"/>
    <property type="match status" value="1"/>
</dbReference>
<feature type="transmembrane region" description="Helical" evidence="7">
    <location>
        <begin position="149"/>
        <end position="170"/>
    </location>
</feature>
<keyword evidence="5 7" id="KW-0472">Membrane</keyword>
<dbReference type="GO" id="GO:0016020">
    <property type="term" value="C:membrane"/>
    <property type="evidence" value="ECO:0007669"/>
    <property type="project" value="UniProtKB-SubCell"/>
</dbReference>
<evidence type="ECO:0000313" key="9">
    <source>
        <dbReference type="EMBL" id="GGM90210.1"/>
    </source>
</evidence>
<dbReference type="AlphaFoldDB" id="A0A917X7H2"/>
<reference evidence="9" key="1">
    <citation type="journal article" date="2014" name="Int. J. Syst. Evol. Microbiol.">
        <title>Complete genome sequence of Corynebacterium casei LMG S-19264T (=DSM 44701T), isolated from a smear-ripened cheese.</title>
        <authorList>
            <consortium name="US DOE Joint Genome Institute (JGI-PGF)"/>
            <person name="Walter F."/>
            <person name="Albersmeier A."/>
            <person name="Kalinowski J."/>
            <person name="Ruckert C."/>
        </authorList>
    </citation>
    <scope>NUCLEOTIDE SEQUENCE</scope>
    <source>
        <strain evidence="9">JCM 19831</strain>
    </source>
</reference>